<name>A0A8T2PQ97_9TELE</name>
<keyword evidence="1" id="KW-0472">Membrane</keyword>
<dbReference type="OrthoDB" id="514335at2759"/>
<evidence type="ECO:0000313" key="3">
    <source>
        <dbReference type="Proteomes" id="UP000824540"/>
    </source>
</evidence>
<gene>
    <name evidence="2" type="ORF">JZ751_011665</name>
</gene>
<feature type="transmembrane region" description="Helical" evidence="1">
    <location>
        <begin position="104"/>
        <end position="124"/>
    </location>
</feature>
<organism evidence="2 3">
    <name type="scientific">Albula glossodonta</name>
    <name type="common">roundjaw bonefish</name>
    <dbReference type="NCBI Taxonomy" id="121402"/>
    <lineage>
        <taxon>Eukaryota</taxon>
        <taxon>Metazoa</taxon>
        <taxon>Chordata</taxon>
        <taxon>Craniata</taxon>
        <taxon>Vertebrata</taxon>
        <taxon>Euteleostomi</taxon>
        <taxon>Actinopterygii</taxon>
        <taxon>Neopterygii</taxon>
        <taxon>Teleostei</taxon>
        <taxon>Albuliformes</taxon>
        <taxon>Albulidae</taxon>
        <taxon>Albula</taxon>
    </lineage>
</organism>
<proteinExistence type="predicted"/>
<protein>
    <submittedName>
        <fullName evidence="2">Uncharacterized protein</fullName>
    </submittedName>
</protein>
<accession>A0A8T2PQ97</accession>
<sequence length="253" mass="27071">MKRRTATAETGVPLNVSIRLQLNLYIKKVSGISNPGNDLWSQRSEPSGLQTPINPPHPPYNLANPCCTLEPRYLTSASSSGYIDGPVLDTFYTNLVVLPAVMEYMQYIFIGLGLLTLLGAFILGMRNQVSHKPQGPTSHTPSCTPPHLTFTSTLSLGACTGKTIHLQLLSAILSECSRTKPCALGRSLFVGRGREARSRMSSRLSLCFVLAGAAGSCSSRAGQILKESVNGKVNEPSCNSGETEKINMTEAGG</sequence>
<dbReference type="EMBL" id="JAFBMS010000003">
    <property type="protein sequence ID" value="KAG9353547.1"/>
    <property type="molecule type" value="Genomic_DNA"/>
</dbReference>
<reference evidence="2" key="1">
    <citation type="thesis" date="2021" institute="BYU ScholarsArchive" country="Provo, UT, USA">
        <title>Applications of and Algorithms for Genome Assembly and Genomic Analyses with an Emphasis on Marine Teleosts.</title>
        <authorList>
            <person name="Pickett B.D."/>
        </authorList>
    </citation>
    <scope>NUCLEOTIDE SEQUENCE</scope>
    <source>
        <strain evidence="2">HI-2016</strain>
    </source>
</reference>
<evidence type="ECO:0000313" key="2">
    <source>
        <dbReference type="EMBL" id="KAG9353547.1"/>
    </source>
</evidence>
<dbReference type="AlphaFoldDB" id="A0A8T2PQ97"/>
<keyword evidence="1" id="KW-1133">Transmembrane helix</keyword>
<evidence type="ECO:0000256" key="1">
    <source>
        <dbReference type="SAM" id="Phobius"/>
    </source>
</evidence>
<keyword evidence="1" id="KW-0812">Transmembrane</keyword>
<comment type="caution">
    <text evidence="2">The sequence shown here is derived from an EMBL/GenBank/DDBJ whole genome shotgun (WGS) entry which is preliminary data.</text>
</comment>
<dbReference type="Proteomes" id="UP000824540">
    <property type="component" value="Unassembled WGS sequence"/>
</dbReference>
<keyword evidence="3" id="KW-1185">Reference proteome</keyword>